<dbReference type="EMBL" id="QFQZ01000065">
    <property type="protein sequence ID" value="PZR32242.1"/>
    <property type="molecule type" value="Genomic_DNA"/>
</dbReference>
<keyword evidence="1" id="KW-0732">Signal</keyword>
<proteinExistence type="predicted"/>
<dbReference type="AlphaFoldDB" id="A0A2W5UZ32"/>
<protein>
    <submittedName>
        <fullName evidence="2">Uncharacterized protein</fullName>
    </submittedName>
</protein>
<dbReference type="RefSeq" id="WP_304280662.1">
    <property type="nucleotide sequence ID" value="NZ_QFQZ01000065.1"/>
</dbReference>
<evidence type="ECO:0000313" key="3">
    <source>
        <dbReference type="Proteomes" id="UP000249393"/>
    </source>
</evidence>
<feature type="chain" id="PRO_5016087911" evidence="1">
    <location>
        <begin position="26"/>
        <end position="148"/>
    </location>
</feature>
<sequence>MSALKMKAAIAAVALMVAAPTVSLAANTPPPPPAEVSSLLSRMVAALVKVAGQSLKGEDLIKAYKAALTSEIVDSGAQPSTVLAALDAVPASGNEQRLALNAIKARILNAETLNSLRPTAFTGVWAGLPGDSSSSSGAGGGGSDYRRP</sequence>
<comment type="caution">
    <text evidence="2">The sequence shown here is derived from an EMBL/GenBank/DDBJ whole genome shotgun (WGS) entry which is preliminary data.</text>
</comment>
<accession>A0A2W5UZ32</accession>
<name>A0A2W5UZ32_9CAUL</name>
<feature type="signal peptide" evidence="1">
    <location>
        <begin position="1"/>
        <end position="25"/>
    </location>
</feature>
<evidence type="ECO:0000256" key="1">
    <source>
        <dbReference type="SAM" id="SignalP"/>
    </source>
</evidence>
<dbReference type="Proteomes" id="UP000249393">
    <property type="component" value="Unassembled WGS sequence"/>
</dbReference>
<gene>
    <name evidence="2" type="ORF">DI526_17185</name>
</gene>
<organism evidence="2 3">
    <name type="scientific">Caulobacter segnis</name>
    <dbReference type="NCBI Taxonomy" id="88688"/>
    <lineage>
        <taxon>Bacteria</taxon>
        <taxon>Pseudomonadati</taxon>
        <taxon>Pseudomonadota</taxon>
        <taxon>Alphaproteobacteria</taxon>
        <taxon>Caulobacterales</taxon>
        <taxon>Caulobacteraceae</taxon>
        <taxon>Caulobacter</taxon>
    </lineage>
</organism>
<reference evidence="2 3" key="1">
    <citation type="submission" date="2017-08" db="EMBL/GenBank/DDBJ databases">
        <title>Infants hospitalized years apart are colonized by the same room-sourced microbial strains.</title>
        <authorList>
            <person name="Brooks B."/>
            <person name="Olm M.R."/>
            <person name="Firek B.A."/>
            <person name="Baker R."/>
            <person name="Thomas B.C."/>
            <person name="Morowitz M.J."/>
            <person name="Banfield J.F."/>
        </authorList>
    </citation>
    <scope>NUCLEOTIDE SEQUENCE [LARGE SCALE GENOMIC DNA]</scope>
    <source>
        <strain evidence="2">S2_003_000_R2_4</strain>
    </source>
</reference>
<evidence type="ECO:0000313" key="2">
    <source>
        <dbReference type="EMBL" id="PZR32242.1"/>
    </source>
</evidence>